<dbReference type="Proteomes" id="UP000244904">
    <property type="component" value="Unassembled WGS sequence"/>
</dbReference>
<evidence type="ECO:0000256" key="1">
    <source>
        <dbReference type="ARBA" id="ARBA00038310"/>
    </source>
</evidence>
<gene>
    <name evidence="3" type="ORF">PRI8871_03586</name>
</gene>
<dbReference type="RefSeq" id="WP_108887535.1">
    <property type="nucleotide sequence ID" value="NZ_OMOJ01000013.1"/>
</dbReference>
<dbReference type="OrthoDB" id="9787654at2"/>
<evidence type="ECO:0000313" key="4">
    <source>
        <dbReference type="Proteomes" id="UP000244904"/>
    </source>
</evidence>
<dbReference type="GO" id="GO:0016787">
    <property type="term" value="F:hydrolase activity"/>
    <property type="evidence" value="ECO:0007669"/>
    <property type="project" value="InterPro"/>
</dbReference>
<dbReference type="Gene3D" id="3.20.20.140">
    <property type="entry name" value="Metal-dependent hydrolases"/>
    <property type="match status" value="1"/>
</dbReference>
<organism evidence="3 4">
    <name type="scientific">Pseudoprimorskyibacter insulae</name>
    <dbReference type="NCBI Taxonomy" id="1695997"/>
    <lineage>
        <taxon>Bacteria</taxon>
        <taxon>Pseudomonadati</taxon>
        <taxon>Pseudomonadota</taxon>
        <taxon>Alphaproteobacteria</taxon>
        <taxon>Rhodobacterales</taxon>
        <taxon>Paracoccaceae</taxon>
        <taxon>Pseudoprimorskyibacter</taxon>
    </lineage>
</organism>
<keyword evidence="4" id="KW-1185">Reference proteome</keyword>
<protein>
    <recommendedName>
        <fullName evidence="2">Amidohydrolase-related domain-containing protein</fullName>
    </recommendedName>
</protein>
<dbReference type="InterPro" id="IPR032466">
    <property type="entry name" value="Metal_Hydrolase"/>
</dbReference>
<evidence type="ECO:0000313" key="3">
    <source>
        <dbReference type="EMBL" id="SPF81761.1"/>
    </source>
</evidence>
<dbReference type="Pfam" id="PF04909">
    <property type="entry name" value="Amidohydro_2"/>
    <property type="match status" value="1"/>
</dbReference>
<feature type="domain" description="Amidohydrolase-related" evidence="2">
    <location>
        <begin position="29"/>
        <end position="329"/>
    </location>
</feature>
<accession>A0A2R8B0H2</accession>
<dbReference type="AlphaFoldDB" id="A0A2R8B0H2"/>
<evidence type="ECO:0000259" key="2">
    <source>
        <dbReference type="Pfam" id="PF04909"/>
    </source>
</evidence>
<dbReference type="EMBL" id="OMOJ01000013">
    <property type="protein sequence ID" value="SPF81761.1"/>
    <property type="molecule type" value="Genomic_DNA"/>
</dbReference>
<proteinExistence type="inferred from homology"/>
<sequence length="336" mass="36944">MTSPHFPVRPDWLAQRREAVLAPEQPIFDCHHHLWDRPEGRYRAEELMTDAQDGHDIRASLFVQCRTGYLTDGPEALRPVGEVQTILGWTQAQPRYPVGLIACADMQLGAKVAPVLAALTGAGQGRLRGIRNATAWHGDPAIRSNPNPPPDGLLRSDAFLQAAQELARAGLVLDIWAYQTQLSEVAAIARKVPDLTVVVDHCGGPLGLTPYRSAEAFDAWRKGLAQVAALPNTRIKIGGFGLTVMGHRYADAPVPPDSAQLAEDWGPHVQVCLDLFGPDRAMFESNFPVDKGQFSYRTLWNAFKRLASPLGQPERDALFWRTAAQTYGIDESLFTP</sequence>
<dbReference type="SUPFAM" id="SSF51556">
    <property type="entry name" value="Metallo-dependent hydrolases"/>
    <property type="match status" value="1"/>
</dbReference>
<name>A0A2R8B0H2_9RHOB</name>
<dbReference type="PANTHER" id="PTHR43569">
    <property type="entry name" value="AMIDOHYDROLASE"/>
    <property type="match status" value="1"/>
</dbReference>
<reference evidence="4" key="1">
    <citation type="submission" date="2018-03" db="EMBL/GenBank/DDBJ databases">
        <authorList>
            <person name="Rodrigo-Torres L."/>
            <person name="Arahal R. D."/>
            <person name="Lucena T."/>
        </authorList>
    </citation>
    <scope>NUCLEOTIDE SEQUENCE [LARGE SCALE GENOMIC DNA]</scope>
    <source>
        <strain evidence="4">CECT 8871</strain>
    </source>
</reference>
<comment type="similarity">
    <text evidence="1">Belongs to the metallo-dependent hydrolases superfamily.</text>
</comment>
<dbReference type="PANTHER" id="PTHR43569:SF1">
    <property type="entry name" value="BLL3371 PROTEIN"/>
    <property type="match status" value="1"/>
</dbReference>
<dbReference type="InterPro" id="IPR006680">
    <property type="entry name" value="Amidohydro-rel"/>
</dbReference>
<dbReference type="InterPro" id="IPR052350">
    <property type="entry name" value="Metallo-dep_Lactonases"/>
</dbReference>